<dbReference type="PANTHER" id="PTHR46401">
    <property type="entry name" value="GLYCOSYLTRANSFERASE WBBK-RELATED"/>
    <property type="match status" value="1"/>
</dbReference>
<dbReference type="RefSeq" id="WP_091167920.1">
    <property type="nucleotide sequence ID" value="NZ_FNCG01000006.1"/>
</dbReference>
<evidence type="ECO:0000256" key="1">
    <source>
        <dbReference type="ARBA" id="ARBA00022679"/>
    </source>
</evidence>
<sequence>MRYVLASYVYTKEFNQPQAWLKRINMYTGILDALAKSNEVISIEQINYEGELTQNGVNYHFRRYPKAALKYFPWALHLYIKSLKSDVVIVHGLHFPLQVIQLRLMLGRKVKVIVQNHAEKPFTGLKKLLQRAADRLVNANLFASHDMGMEWIAAGNLKSPGKIHEVMEVSSVFYPISRLEANSQTGAQGNPVFLWVGRLNENKDPLNVVKAFLKFAESSPGAKLFMIYHTEELLPKINDLLNSSPNIEAIELIGEVPHADLLYWYNSADFILSGSHYEGSGTAICEAMSCGCVPVVTDILSFRMITNNGECGVLYEPGNEPALLDVLLQTTQMNVAEKRRLSIEYYKQNLSFEAIAERIESIVQSL</sequence>
<dbReference type="GO" id="GO:0009103">
    <property type="term" value="P:lipopolysaccharide biosynthetic process"/>
    <property type="evidence" value="ECO:0007669"/>
    <property type="project" value="TreeGrafter"/>
</dbReference>
<feature type="domain" description="Glycosyl transferase family 1" evidence="2">
    <location>
        <begin position="187"/>
        <end position="340"/>
    </location>
</feature>
<protein>
    <submittedName>
        <fullName evidence="3">Glycosyltransferase involved in cell wall bisynthesis</fullName>
    </submittedName>
</protein>
<reference evidence="4" key="1">
    <citation type="submission" date="2016-10" db="EMBL/GenBank/DDBJ databases">
        <authorList>
            <person name="Varghese N."/>
            <person name="Submissions S."/>
        </authorList>
    </citation>
    <scope>NUCLEOTIDE SEQUENCE [LARGE SCALE GENOMIC DNA]</scope>
    <source>
        <strain evidence="4">Gh-67</strain>
    </source>
</reference>
<dbReference type="SUPFAM" id="SSF53756">
    <property type="entry name" value="UDP-Glycosyltransferase/glycogen phosphorylase"/>
    <property type="match status" value="1"/>
</dbReference>
<evidence type="ECO:0000313" key="3">
    <source>
        <dbReference type="EMBL" id="SDH02627.1"/>
    </source>
</evidence>
<organism evidence="3 4">
    <name type="scientific">Mucilaginibacter gossypii</name>
    <dbReference type="NCBI Taxonomy" id="551996"/>
    <lineage>
        <taxon>Bacteria</taxon>
        <taxon>Pseudomonadati</taxon>
        <taxon>Bacteroidota</taxon>
        <taxon>Sphingobacteriia</taxon>
        <taxon>Sphingobacteriales</taxon>
        <taxon>Sphingobacteriaceae</taxon>
        <taxon>Mucilaginibacter</taxon>
    </lineage>
</organism>
<dbReference type="PANTHER" id="PTHR46401:SF2">
    <property type="entry name" value="GLYCOSYLTRANSFERASE WBBK-RELATED"/>
    <property type="match status" value="1"/>
</dbReference>
<keyword evidence="1 3" id="KW-0808">Transferase</keyword>
<dbReference type="Proteomes" id="UP000199705">
    <property type="component" value="Unassembled WGS sequence"/>
</dbReference>
<dbReference type="STRING" id="551996.SAMN05192573_106119"/>
<evidence type="ECO:0000259" key="2">
    <source>
        <dbReference type="Pfam" id="PF00534"/>
    </source>
</evidence>
<gene>
    <name evidence="3" type="ORF">SAMN05192573_106119</name>
</gene>
<keyword evidence="4" id="KW-1185">Reference proteome</keyword>
<name>A0A1G7Z1Y0_9SPHI</name>
<dbReference type="Pfam" id="PF00534">
    <property type="entry name" value="Glycos_transf_1"/>
    <property type="match status" value="1"/>
</dbReference>
<dbReference type="GO" id="GO:0016757">
    <property type="term" value="F:glycosyltransferase activity"/>
    <property type="evidence" value="ECO:0007669"/>
    <property type="project" value="InterPro"/>
</dbReference>
<accession>A0A1G7Z1Y0</accession>
<proteinExistence type="predicted"/>
<dbReference type="EMBL" id="FNCG01000006">
    <property type="protein sequence ID" value="SDH02627.1"/>
    <property type="molecule type" value="Genomic_DNA"/>
</dbReference>
<dbReference type="CDD" id="cd03801">
    <property type="entry name" value="GT4_PimA-like"/>
    <property type="match status" value="1"/>
</dbReference>
<dbReference type="Gene3D" id="3.40.50.2000">
    <property type="entry name" value="Glycogen Phosphorylase B"/>
    <property type="match status" value="2"/>
</dbReference>
<dbReference type="AlphaFoldDB" id="A0A1G7Z1Y0"/>
<dbReference type="InterPro" id="IPR001296">
    <property type="entry name" value="Glyco_trans_1"/>
</dbReference>
<evidence type="ECO:0000313" key="4">
    <source>
        <dbReference type="Proteomes" id="UP000199705"/>
    </source>
</evidence>